<feature type="compositionally biased region" description="Basic residues" evidence="1">
    <location>
        <begin position="716"/>
        <end position="726"/>
    </location>
</feature>
<dbReference type="AlphaFoldDB" id="A0AA39L493"/>
<feature type="compositionally biased region" description="Low complexity" evidence="1">
    <location>
        <begin position="239"/>
        <end position="255"/>
    </location>
</feature>
<evidence type="ECO:0000313" key="3">
    <source>
        <dbReference type="Proteomes" id="UP001175261"/>
    </source>
</evidence>
<dbReference type="EMBL" id="JAPDFR010000009">
    <property type="protein sequence ID" value="KAK0383598.1"/>
    <property type="molecule type" value="Genomic_DNA"/>
</dbReference>
<feature type="region of interest" description="Disordered" evidence="1">
    <location>
        <begin position="541"/>
        <end position="571"/>
    </location>
</feature>
<dbReference type="InterPro" id="IPR011993">
    <property type="entry name" value="PH-like_dom_sf"/>
</dbReference>
<sequence length="868" mass="95664">MSVAGSVAPLQPAPLPPPLQHQGSLSQLQQQQQQQLQQRQLQPPPEPEEQPVASRYRSLRGKSVSSPRLREELQIYQDDVAASSNGSPSVRRRSKSLVAQRRGGTAPKAPPTFALTPKPINLPVAIKQKLSSVKSVPSNIYQQKSALVSRLELPAYHDENIVPVPPLKIRSRSSTRDSAKWAEEVARLEAETDRILAEQKKLDLARLQAQLAAAKSPPPKPKRLILGKLTFLSRSGKRSSPSPTSASGSVPGSPSTVAPTLFSFDLSSRDSTPVSSPSPQSMNFIEVGGKGIVPQMDAPTSASNGGERRVTVRCMSSTINLPVTNETSPVDIIYAAANFTTHQIDPASCILVECYVVFGLERRLRRYERVRDIMNSWDRDQQNTLLIMPIDDFEDTSNLDISSVRRSEEAPPGFTMHLYHSSRPGKWNKRWVTLMDNGQMFACKKADGKASDKESQAVAHLSDFDIYNPKESEMKRHLKPPKRFCYAIKSQQKTAVFSDNSENFVHFFSTDDAAVATRFNQMVHAWRSWYLVNKQVDLRKKDRVLPPSPQSTKKSAGVTRSATHKRTESVEEKPYMLGQFKPLMDMDPFDKPLEEFGKAFEEEARAVQEKIRAEQRQLAERQRSKTLTKQPQPHILQMPPTPKSPEEFSAGGLLGDGYEKRKQAIVSSTPTSPQQEGPFTDGPSLLQQAASKASTPDKAKPEPQSWFPSASEHTARARSHSMRSVRRPTTADPSRPPLPQGPLLNLTKEETRRPAPRVGNAVKPPTGAPLINFATGGQSASAFQDGPQRGVPRSHTGGRIGGPPPQAVGARPRSKSTSQQGTRRLVSAEERPPIPPLPHRSGRRDGMPHNGAPRSAVGSNEPLVNHAR</sequence>
<dbReference type="PANTHER" id="PTHR38700:SF1">
    <property type="entry name" value="PH DOMAIN-CONTAINING PROTEIN"/>
    <property type="match status" value="1"/>
</dbReference>
<feature type="compositionally biased region" description="Polar residues" evidence="1">
    <location>
        <begin position="550"/>
        <end position="561"/>
    </location>
</feature>
<evidence type="ECO:0000313" key="2">
    <source>
        <dbReference type="EMBL" id="KAK0383598.1"/>
    </source>
</evidence>
<organism evidence="2 3">
    <name type="scientific">Sarocladium strictum</name>
    <name type="common">Black bundle disease fungus</name>
    <name type="synonym">Acremonium strictum</name>
    <dbReference type="NCBI Taxonomy" id="5046"/>
    <lineage>
        <taxon>Eukaryota</taxon>
        <taxon>Fungi</taxon>
        <taxon>Dikarya</taxon>
        <taxon>Ascomycota</taxon>
        <taxon>Pezizomycotina</taxon>
        <taxon>Sordariomycetes</taxon>
        <taxon>Hypocreomycetidae</taxon>
        <taxon>Hypocreales</taxon>
        <taxon>Sarocladiaceae</taxon>
        <taxon>Sarocladium</taxon>
    </lineage>
</organism>
<gene>
    <name evidence="2" type="ORF">NLU13_9509</name>
</gene>
<feature type="region of interest" description="Disordered" evidence="1">
    <location>
        <begin position="615"/>
        <end position="868"/>
    </location>
</feature>
<feature type="compositionally biased region" description="Polar residues" evidence="1">
    <location>
        <begin position="685"/>
        <end position="694"/>
    </location>
</feature>
<accession>A0AA39L493</accession>
<keyword evidence="3" id="KW-1185">Reference proteome</keyword>
<evidence type="ECO:0000256" key="1">
    <source>
        <dbReference type="SAM" id="MobiDB-lite"/>
    </source>
</evidence>
<dbReference type="SUPFAM" id="SSF54236">
    <property type="entry name" value="Ubiquitin-like"/>
    <property type="match status" value="1"/>
</dbReference>
<name>A0AA39L493_SARSR</name>
<dbReference type="InterPro" id="IPR029071">
    <property type="entry name" value="Ubiquitin-like_domsf"/>
</dbReference>
<evidence type="ECO:0008006" key="4">
    <source>
        <dbReference type="Google" id="ProtNLM"/>
    </source>
</evidence>
<feature type="compositionally biased region" description="Polar residues" evidence="1">
    <location>
        <begin position="665"/>
        <end position="677"/>
    </location>
</feature>
<dbReference type="PANTHER" id="PTHR38700">
    <property type="entry name" value="YALI0E22418P"/>
    <property type="match status" value="1"/>
</dbReference>
<dbReference type="Proteomes" id="UP001175261">
    <property type="component" value="Unassembled WGS sequence"/>
</dbReference>
<dbReference type="Gene3D" id="3.10.20.90">
    <property type="entry name" value="Phosphatidylinositol 3-kinase Catalytic Subunit, Chain A, domain 1"/>
    <property type="match status" value="1"/>
</dbReference>
<comment type="caution">
    <text evidence="2">The sequence shown here is derived from an EMBL/GenBank/DDBJ whole genome shotgun (WGS) entry which is preliminary data.</text>
</comment>
<feature type="compositionally biased region" description="Low complexity" evidence="1">
    <location>
        <begin position="20"/>
        <end position="41"/>
    </location>
</feature>
<proteinExistence type="predicted"/>
<feature type="region of interest" description="Disordered" evidence="1">
    <location>
        <begin position="1"/>
        <end position="114"/>
    </location>
</feature>
<dbReference type="Gene3D" id="2.30.29.30">
    <property type="entry name" value="Pleckstrin-homology domain (PH domain)/Phosphotyrosine-binding domain (PTB)"/>
    <property type="match status" value="1"/>
</dbReference>
<feature type="region of interest" description="Disordered" evidence="1">
    <location>
        <begin position="234"/>
        <end position="255"/>
    </location>
</feature>
<reference evidence="2" key="1">
    <citation type="submission" date="2022-10" db="EMBL/GenBank/DDBJ databases">
        <title>Determination and structural analysis of whole genome sequence of Sarocladium strictum F4-1.</title>
        <authorList>
            <person name="Hu L."/>
            <person name="Jiang Y."/>
        </authorList>
    </citation>
    <scope>NUCLEOTIDE SEQUENCE</scope>
    <source>
        <strain evidence="2">F4-1</strain>
    </source>
</reference>
<protein>
    <recommendedName>
        <fullName evidence="4">PH domain-containing protein</fullName>
    </recommendedName>
</protein>